<feature type="transmembrane region" description="Helical" evidence="1">
    <location>
        <begin position="64"/>
        <end position="84"/>
    </location>
</feature>
<keyword evidence="1" id="KW-1133">Transmembrane helix</keyword>
<accession>A0A0A7FXM9</accession>
<evidence type="ECO:0000313" key="3">
    <source>
        <dbReference type="Proteomes" id="UP000030635"/>
    </source>
</evidence>
<keyword evidence="3" id="KW-1185">Reference proteome</keyword>
<protein>
    <submittedName>
        <fullName evidence="2">Uncharacterized protein</fullName>
    </submittedName>
</protein>
<dbReference type="eggNOG" id="ENOG503242S">
    <property type="taxonomic scope" value="Bacteria"/>
</dbReference>
<dbReference type="Proteomes" id="UP000030635">
    <property type="component" value="Chromosome"/>
</dbReference>
<dbReference type="HOGENOM" id="CLU_985896_0_0_9"/>
<dbReference type="EMBL" id="CP006905">
    <property type="protein sequence ID" value="AIY84347.1"/>
    <property type="molecule type" value="Genomic_DNA"/>
</dbReference>
<dbReference type="STRING" id="1561.NPD11_790"/>
<dbReference type="AlphaFoldDB" id="A0A0A7FXM9"/>
<dbReference type="KEGG" id="cbv:U729_2225"/>
<feature type="transmembrane region" description="Helical" evidence="1">
    <location>
        <begin position="36"/>
        <end position="57"/>
    </location>
</feature>
<organism evidence="2 3">
    <name type="scientific">Clostridium baratii str. Sullivan</name>
    <dbReference type="NCBI Taxonomy" id="1415775"/>
    <lineage>
        <taxon>Bacteria</taxon>
        <taxon>Bacillati</taxon>
        <taxon>Bacillota</taxon>
        <taxon>Clostridia</taxon>
        <taxon>Eubacteriales</taxon>
        <taxon>Clostridiaceae</taxon>
        <taxon>Clostridium</taxon>
    </lineage>
</organism>
<evidence type="ECO:0000256" key="1">
    <source>
        <dbReference type="SAM" id="Phobius"/>
    </source>
</evidence>
<sequence length="282" mass="33222">MIKNRKLRFSLHILEIFLLLFQAITLILTIKDYYLIYDFIFYIVNYLILIIFCLLINKGKIIRYIFYGIAIALITANTVFFYFMGNVNLIVSKSENNKYEVILKEYKHMNFNTVRLKRRWLIYGKKVQTFEGSYNLKFIEKNDYKIIWDNDQAIITYKKYDSGIGVSIVSFRKDNYISYQNVTPALEGKWIDKSNKNNNIIFNQGKIIYTKDEKLYYYNFQDSVQYGVDAILVNGGYDKPTFAVLLNSNCKIGENCLLNDDATISIYNIGLEDNKGSVYYKE</sequence>
<name>A0A0A7FXM9_9CLOT</name>
<proteinExistence type="predicted"/>
<dbReference type="RefSeq" id="WP_039314909.1">
    <property type="nucleotide sequence ID" value="NZ_CP006905.1"/>
</dbReference>
<keyword evidence="1" id="KW-0472">Membrane</keyword>
<gene>
    <name evidence="2" type="ORF">U729_2225</name>
</gene>
<evidence type="ECO:0000313" key="2">
    <source>
        <dbReference type="EMBL" id="AIY84347.1"/>
    </source>
</evidence>
<keyword evidence="1" id="KW-0812">Transmembrane</keyword>
<feature type="transmembrane region" description="Helical" evidence="1">
    <location>
        <begin position="12"/>
        <end position="30"/>
    </location>
</feature>
<dbReference type="OrthoDB" id="2871352at2"/>
<reference evidence="2 3" key="1">
    <citation type="journal article" date="2015" name="Infect. Genet. Evol.">
        <title>Genomic sequences of six botulinum neurotoxin-producing strains representing three clostridial species illustrate the mobility and diversity of botulinum neurotoxin genes.</title>
        <authorList>
            <person name="Smith T.J."/>
            <person name="Hill K.K."/>
            <person name="Xie G."/>
            <person name="Foley B.T."/>
            <person name="Williamson C.H."/>
            <person name="Foster J.T."/>
            <person name="Johnson S.L."/>
            <person name="Chertkov O."/>
            <person name="Teshima H."/>
            <person name="Gibbons H.S."/>
            <person name="Johnsky L.A."/>
            <person name="Karavis M.A."/>
            <person name="Smith L.A."/>
        </authorList>
    </citation>
    <scope>NUCLEOTIDE SEQUENCE [LARGE SCALE GENOMIC DNA]</scope>
    <source>
        <strain evidence="2">Sullivan</strain>
    </source>
</reference>